<evidence type="ECO:0000313" key="2">
    <source>
        <dbReference type="Proteomes" id="UP001234297"/>
    </source>
</evidence>
<organism evidence="1 2">
    <name type="scientific">Persea americana</name>
    <name type="common">Avocado</name>
    <dbReference type="NCBI Taxonomy" id="3435"/>
    <lineage>
        <taxon>Eukaryota</taxon>
        <taxon>Viridiplantae</taxon>
        <taxon>Streptophyta</taxon>
        <taxon>Embryophyta</taxon>
        <taxon>Tracheophyta</taxon>
        <taxon>Spermatophyta</taxon>
        <taxon>Magnoliopsida</taxon>
        <taxon>Magnoliidae</taxon>
        <taxon>Laurales</taxon>
        <taxon>Lauraceae</taxon>
        <taxon>Persea</taxon>
    </lineage>
</organism>
<accession>A0ACC2M8P5</accession>
<comment type="caution">
    <text evidence="1">The sequence shown here is derived from an EMBL/GenBank/DDBJ whole genome shotgun (WGS) entry which is preliminary data.</text>
</comment>
<sequence>MKPGLLKTPAQEAVLIAPTTSGDYKTIMGASLQDSLTLVATRTSSTKVTSLASNQGASPQEIGNQHIKVTLGSASPLTLVTNPPSSLITLPLPTSLPPPTSLSLTPTLSTSPSLPTTTTMPPNQSDPRALLI</sequence>
<gene>
    <name evidence="1" type="ORF">MRB53_018719</name>
</gene>
<name>A0ACC2M8P5_PERAE</name>
<dbReference type="Proteomes" id="UP001234297">
    <property type="component" value="Chromosome 5"/>
</dbReference>
<evidence type="ECO:0000313" key="1">
    <source>
        <dbReference type="EMBL" id="KAJ8642025.1"/>
    </source>
</evidence>
<reference evidence="1 2" key="1">
    <citation type="journal article" date="2022" name="Hortic Res">
        <title>A haplotype resolved chromosomal level avocado genome allows analysis of novel avocado genes.</title>
        <authorList>
            <person name="Nath O."/>
            <person name="Fletcher S.J."/>
            <person name="Hayward A."/>
            <person name="Shaw L.M."/>
            <person name="Masouleh A.K."/>
            <person name="Furtado A."/>
            <person name="Henry R.J."/>
            <person name="Mitter N."/>
        </authorList>
    </citation>
    <scope>NUCLEOTIDE SEQUENCE [LARGE SCALE GENOMIC DNA]</scope>
    <source>
        <strain evidence="2">cv. Hass</strain>
    </source>
</reference>
<proteinExistence type="predicted"/>
<keyword evidence="2" id="KW-1185">Reference proteome</keyword>
<protein>
    <submittedName>
        <fullName evidence="1">Uncharacterized protein</fullName>
    </submittedName>
</protein>
<dbReference type="EMBL" id="CM056813">
    <property type="protein sequence ID" value="KAJ8642025.1"/>
    <property type="molecule type" value="Genomic_DNA"/>
</dbReference>